<dbReference type="OrthoDB" id="9811735at2"/>
<dbReference type="FunFam" id="2.40.50.100:FF:000003">
    <property type="entry name" value="Acetyl-CoA carboxylase biotin carboxyl carrier protein"/>
    <property type="match status" value="1"/>
</dbReference>
<dbReference type="UniPathway" id="UPA00094"/>
<dbReference type="InterPro" id="IPR050709">
    <property type="entry name" value="Biotin_Carboxyl_Carrier/Decarb"/>
</dbReference>
<dbReference type="Pfam" id="PF00364">
    <property type="entry name" value="Biotin_lipoyl"/>
    <property type="match status" value="1"/>
</dbReference>
<comment type="function">
    <text evidence="1 9">This protein is a component of the acetyl coenzyme A carboxylase complex; first, biotin carboxylase catalyzes the carboxylation of the carrier protein and then the transcarboxylase transfers the carboxyl group to form malonyl-CoA.</text>
</comment>
<dbReference type="GO" id="GO:0006633">
    <property type="term" value="P:fatty acid biosynthetic process"/>
    <property type="evidence" value="ECO:0007669"/>
    <property type="project" value="UniProtKB-UniPathway"/>
</dbReference>
<proteinExistence type="predicted"/>
<comment type="caution">
    <text evidence="12">The sequence shown here is derived from an EMBL/GenBank/DDBJ whole genome shotgun (WGS) entry which is preliminary data.</text>
</comment>
<evidence type="ECO:0000259" key="11">
    <source>
        <dbReference type="PROSITE" id="PS50968"/>
    </source>
</evidence>
<dbReference type="InterPro" id="IPR011053">
    <property type="entry name" value="Single_hybrid_motif"/>
</dbReference>
<gene>
    <name evidence="12" type="ORF">GRI47_06990</name>
</gene>
<keyword evidence="13" id="KW-1185">Reference proteome</keyword>
<evidence type="ECO:0000313" key="12">
    <source>
        <dbReference type="EMBL" id="MXO53751.1"/>
    </source>
</evidence>
<dbReference type="PANTHER" id="PTHR45266">
    <property type="entry name" value="OXALOACETATE DECARBOXYLASE ALPHA CHAIN"/>
    <property type="match status" value="1"/>
</dbReference>
<evidence type="ECO:0000256" key="9">
    <source>
        <dbReference type="RuleBase" id="RU364072"/>
    </source>
</evidence>
<dbReference type="RefSeq" id="WP_160660569.1">
    <property type="nucleotide sequence ID" value="NZ_BAABDV010000001.1"/>
</dbReference>
<dbReference type="PROSITE" id="PS50968">
    <property type="entry name" value="BIOTINYL_LIPOYL"/>
    <property type="match status" value="1"/>
</dbReference>
<organism evidence="12 13">
    <name type="scientific">Qipengyuania pelagi</name>
    <dbReference type="NCBI Taxonomy" id="994320"/>
    <lineage>
        <taxon>Bacteria</taxon>
        <taxon>Pseudomonadati</taxon>
        <taxon>Pseudomonadota</taxon>
        <taxon>Alphaproteobacteria</taxon>
        <taxon>Sphingomonadales</taxon>
        <taxon>Erythrobacteraceae</taxon>
        <taxon>Qipengyuania</taxon>
    </lineage>
</organism>
<keyword evidence="7 9" id="KW-0275">Fatty acid biosynthesis</keyword>
<evidence type="ECO:0000256" key="5">
    <source>
        <dbReference type="ARBA" id="ARBA00022832"/>
    </source>
</evidence>
<evidence type="ECO:0000256" key="10">
    <source>
        <dbReference type="SAM" id="MobiDB-lite"/>
    </source>
</evidence>
<dbReference type="AlphaFoldDB" id="A0A844Y733"/>
<dbReference type="CDD" id="cd06850">
    <property type="entry name" value="biotinyl_domain"/>
    <property type="match status" value="1"/>
</dbReference>
<keyword evidence="4 9" id="KW-0444">Lipid biosynthesis</keyword>
<name>A0A844Y733_9SPHN</name>
<evidence type="ECO:0000256" key="4">
    <source>
        <dbReference type="ARBA" id="ARBA00022516"/>
    </source>
</evidence>
<dbReference type="EMBL" id="WTYD01000001">
    <property type="protein sequence ID" value="MXO53751.1"/>
    <property type="molecule type" value="Genomic_DNA"/>
</dbReference>
<feature type="domain" description="Lipoyl-binding" evidence="11">
    <location>
        <begin position="90"/>
        <end position="166"/>
    </location>
</feature>
<dbReference type="PRINTS" id="PR01071">
    <property type="entry name" value="ACOABIOTINCC"/>
</dbReference>
<dbReference type="SUPFAM" id="SSF51230">
    <property type="entry name" value="Single hybrid motif"/>
    <property type="match status" value="1"/>
</dbReference>
<evidence type="ECO:0000256" key="6">
    <source>
        <dbReference type="ARBA" id="ARBA00023098"/>
    </source>
</evidence>
<keyword evidence="8 9" id="KW-0092">Biotin</keyword>
<dbReference type="Gene3D" id="2.40.50.100">
    <property type="match status" value="1"/>
</dbReference>
<evidence type="ECO:0000256" key="1">
    <source>
        <dbReference type="ARBA" id="ARBA00003761"/>
    </source>
</evidence>
<dbReference type="GO" id="GO:0009317">
    <property type="term" value="C:acetyl-CoA carboxylase complex"/>
    <property type="evidence" value="ECO:0007669"/>
    <property type="project" value="InterPro"/>
</dbReference>
<reference evidence="12 13" key="1">
    <citation type="submission" date="2019-12" db="EMBL/GenBank/DDBJ databases">
        <title>Genomic-based taxomic classification of the family Erythrobacteraceae.</title>
        <authorList>
            <person name="Xu L."/>
        </authorList>
    </citation>
    <scope>NUCLEOTIDE SEQUENCE [LARGE SCALE GENOMIC DNA]</scope>
    <source>
        <strain evidence="12 13">JCM 17468</strain>
    </source>
</reference>
<dbReference type="Proteomes" id="UP000430272">
    <property type="component" value="Unassembled WGS sequence"/>
</dbReference>
<keyword evidence="6 9" id="KW-0443">Lipid metabolism</keyword>
<evidence type="ECO:0000256" key="3">
    <source>
        <dbReference type="ARBA" id="ARBA00017562"/>
    </source>
</evidence>
<dbReference type="InterPro" id="IPR001882">
    <property type="entry name" value="Biotin_BS"/>
</dbReference>
<evidence type="ECO:0000313" key="13">
    <source>
        <dbReference type="Proteomes" id="UP000430272"/>
    </source>
</evidence>
<dbReference type="NCBIfam" id="TIGR00531">
    <property type="entry name" value="BCCP"/>
    <property type="match status" value="1"/>
</dbReference>
<dbReference type="InterPro" id="IPR000089">
    <property type="entry name" value="Biotin_lipoyl"/>
</dbReference>
<evidence type="ECO:0000256" key="2">
    <source>
        <dbReference type="ARBA" id="ARBA00005194"/>
    </source>
</evidence>
<evidence type="ECO:0000256" key="7">
    <source>
        <dbReference type="ARBA" id="ARBA00023160"/>
    </source>
</evidence>
<dbReference type="InterPro" id="IPR001249">
    <property type="entry name" value="AcCoA_biotinCC"/>
</dbReference>
<keyword evidence="5 9" id="KW-0276">Fatty acid metabolism</keyword>
<evidence type="ECO:0000256" key="8">
    <source>
        <dbReference type="ARBA" id="ARBA00023267"/>
    </source>
</evidence>
<comment type="pathway">
    <text evidence="2 9">Lipid metabolism; fatty acid biosynthesis.</text>
</comment>
<dbReference type="PANTHER" id="PTHR45266:SF3">
    <property type="entry name" value="OXALOACETATE DECARBOXYLASE ALPHA CHAIN"/>
    <property type="match status" value="1"/>
</dbReference>
<accession>A0A844Y733</accession>
<dbReference type="PROSITE" id="PS00188">
    <property type="entry name" value="BIOTIN"/>
    <property type="match status" value="1"/>
</dbReference>
<feature type="compositionally biased region" description="Low complexity" evidence="10">
    <location>
        <begin position="63"/>
        <end position="87"/>
    </location>
</feature>
<protein>
    <recommendedName>
        <fullName evidence="3 9">Biotin carboxyl carrier protein of acetyl-CoA carboxylase</fullName>
    </recommendedName>
</protein>
<feature type="region of interest" description="Disordered" evidence="10">
    <location>
        <begin position="63"/>
        <end position="92"/>
    </location>
</feature>
<dbReference type="GO" id="GO:0003989">
    <property type="term" value="F:acetyl-CoA carboxylase activity"/>
    <property type="evidence" value="ECO:0007669"/>
    <property type="project" value="InterPro"/>
</dbReference>
<sequence>MAERKGTAGSKSGMNVDIDIVRELAELLADTGLTEIEVEDGDRKVRVARGGFASAAPAMAAPVAAPAAPAAQPAAPAPAPASETSAPDMAGALKSPMVGTAYLAPEPGAPDFVKVGDSVKEGDTLVIVEAMKVMNPIAADKSGTVKAILIENAQPVEFDQPLVIIG</sequence>
<keyword evidence="12" id="KW-0436">Ligase</keyword>